<dbReference type="InParanoid" id="A0A1Y1YF31"/>
<name>A0A1Y1YF31_9FUNG</name>
<proteinExistence type="predicted"/>
<evidence type="ECO:0000256" key="2">
    <source>
        <dbReference type="SAM" id="SignalP"/>
    </source>
</evidence>
<feature type="chain" id="PRO_5012711346" evidence="2">
    <location>
        <begin position="18"/>
        <end position="416"/>
    </location>
</feature>
<feature type="signal peptide" evidence="2">
    <location>
        <begin position="1"/>
        <end position="17"/>
    </location>
</feature>
<organism evidence="3 4">
    <name type="scientific">Basidiobolus meristosporus CBS 931.73</name>
    <dbReference type="NCBI Taxonomy" id="1314790"/>
    <lineage>
        <taxon>Eukaryota</taxon>
        <taxon>Fungi</taxon>
        <taxon>Fungi incertae sedis</taxon>
        <taxon>Zoopagomycota</taxon>
        <taxon>Entomophthoromycotina</taxon>
        <taxon>Basidiobolomycetes</taxon>
        <taxon>Basidiobolales</taxon>
        <taxon>Basidiobolaceae</taxon>
        <taxon>Basidiobolus</taxon>
    </lineage>
</organism>
<sequence length="416" mass="46938">MKCTFILVAASFTLVSCTLVKPGDNRASGYALLSASRGGDPKRSGFQQLSGYVDDGTARYLNSGYWNRYGGIPYNSGGRPYYAEPGSLYRQGYFPNRPYISRYNSVGGSAFIPRTLAMNRYGRSFFAVDPARRGIIRNWRVWRGAGGPLEEFGPQYFEQHPSRSRFFDRVEELRNSGVVWPFSDGPFGLPYLDDSAYIGPGRGFPGGYPRWQPEVSPKPVDPVKPNVLTPIREVQPVHPPNFNNAPIVIPIPQRSGIPVLFQTKVDRVRTLGTPSEVEVIRPIIRVETPKHPDKQPWMDFTTDAERFRIVNEADYGSSQPVIGPMGRNRRPVTTPPAPWNSRVWPGYPGQPNWGYYGPREFNDQRYYGSGPRYVDPRMRYMNYHEDRGIDTSVLAGGPRVGLDPAEDDLIIDDEEE</sequence>
<keyword evidence="2" id="KW-0732">Signal</keyword>
<feature type="compositionally biased region" description="Acidic residues" evidence="1">
    <location>
        <begin position="404"/>
        <end position="416"/>
    </location>
</feature>
<keyword evidence="4" id="KW-1185">Reference proteome</keyword>
<dbReference type="EMBL" id="MCFE01000159">
    <property type="protein sequence ID" value="ORX96204.1"/>
    <property type="molecule type" value="Genomic_DNA"/>
</dbReference>
<reference evidence="3 4" key="1">
    <citation type="submission" date="2016-07" db="EMBL/GenBank/DDBJ databases">
        <title>Pervasive Adenine N6-methylation of Active Genes in Fungi.</title>
        <authorList>
            <consortium name="DOE Joint Genome Institute"/>
            <person name="Mondo S.J."/>
            <person name="Dannebaum R.O."/>
            <person name="Kuo R.C."/>
            <person name="Labutti K."/>
            <person name="Haridas S."/>
            <person name="Kuo A."/>
            <person name="Salamov A."/>
            <person name="Ahrendt S.R."/>
            <person name="Lipzen A."/>
            <person name="Sullivan W."/>
            <person name="Andreopoulos W.B."/>
            <person name="Clum A."/>
            <person name="Lindquist E."/>
            <person name="Daum C."/>
            <person name="Ramamoorthy G.K."/>
            <person name="Gryganskyi A."/>
            <person name="Culley D."/>
            <person name="Magnuson J.K."/>
            <person name="James T.Y."/>
            <person name="O'Malley M.A."/>
            <person name="Stajich J.E."/>
            <person name="Spatafora J.W."/>
            <person name="Visel A."/>
            <person name="Grigoriev I.V."/>
        </authorList>
    </citation>
    <scope>NUCLEOTIDE SEQUENCE [LARGE SCALE GENOMIC DNA]</scope>
    <source>
        <strain evidence="3 4">CBS 931.73</strain>
    </source>
</reference>
<protein>
    <submittedName>
        <fullName evidence="3">Uncharacterized protein</fullName>
    </submittedName>
</protein>
<accession>A0A1Y1YF31</accession>
<evidence type="ECO:0000313" key="4">
    <source>
        <dbReference type="Proteomes" id="UP000193498"/>
    </source>
</evidence>
<gene>
    <name evidence="3" type="ORF">K493DRAFT_301051</name>
</gene>
<feature type="region of interest" description="Disordered" evidence="1">
    <location>
        <begin position="395"/>
        <end position="416"/>
    </location>
</feature>
<dbReference type="Proteomes" id="UP000193498">
    <property type="component" value="Unassembled WGS sequence"/>
</dbReference>
<dbReference type="AlphaFoldDB" id="A0A1Y1YF31"/>
<evidence type="ECO:0000256" key="1">
    <source>
        <dbReference type="SAM" id="MobiDB-lite"/>
    </source>
</evidence>
<evidence type="ECO:0000313" key="3">
    <source>
        <dbReference type="EMBL" id="ORX96204.1"/>
    </source>
</evidence>
<comment type="caution">
    <text evidence="3">The sequence shown here is derived from an EMBL/GenBank/DDBJ whole genome shotgun (WGS) entry which is preliminary data.</text>
</comment>
<dbReference type="PROSITE" id="PS51257">
    <property type="entry name" value="PROKAR_LIPOPROTEIN"/>
    <property type="match status" value="1"/>
</dbReference>